<name>A0A833E9V7_CALS0</name>
<dbReference type="InterPro" id="IPR047575">
    <property type="entry name" value="Sm"/>
</dbReference>
<evidence type="ECO:0000313" key="5">
    <source>
        <dbReference type="EMBL" id="HIQ29130.1"/>
    </source>
</evidence>
<dbReference type="Gene3D" id="2.30.30.100">
    <property type="match status" value="1"/>
</dbReference>
<dbReference type="PANTHER" id="PTHR10553:SF5">
    <property type="entry name" value="U6 SNRNA-ASSOCIATED SM-LIKE PROTEIN LSM7"/>
    <property type="match status" value="1"/>
</dbReference>
<evidence type="ECO:0000256" key="2">
    <source>
        <dbReference type="ARBA" id="ARBA00021121"/>
    </source>
</evidence>
<comment type="caution">
    <text evidence="5">The sequence shown here is derived from an EMBL/GenBank/DDBJ whole genome shotgun (WGS) entry which is preliminary data.</text>
</comment>
<comment type="similarity">
    <text evidence="1">Belongs to the snRNP Sm proteins family.</text>
</comment>
<dbReference type="Pfam" id="PF01423">
    <property type="entry name" value="LSM"/>
    <property type="match status" value="1"/>
</dbReference>
<evidence type="ECO:0000256" key="3">
    <source>
        <dbReference type="ARBA" id="ARBA00023274"/>
    </source>
</evidence>
<keyword evidence="3" id="KW-0687">Ribonucleoprotein</keyword>
<evidence type="ECO:0000259" key="4">
    <source>
        <dbReference type="PROSITE" id="PS52002"/>
    </source>
</evidence>
<dbReference type="PROSITE" id="PS52002">
    <property type="entry name" value="SM"/>
    <property type="match status" value="1"/>
</dbReference>
<dbReference type="CDD" id="cd01731">
    <property type="entry name" value="archaeal_Sm1"/>
    <property type="match status" value="1"/>
</dbReference>
<dbReference type="SUPFAM" id="SSF50182">
    <property type="entry name" value="Sm-like ribonucleoproteins"/>
    <property type="match status" value="1"/>
</dbReference>
<organism evidence="5 6">
    <name type="scientific">Caldiarchaeum subterraneum</name>
    <dbReference type="NCBI Taxonomy" id="311458"/>
    <lineage>
        <taxon>Archaea</taxon>
        <taxon>Nitrososphaerota</taxon>
        <taxon>Candidatus Caldarchaeales</taxon>
        <taxon>Candidatus Caldarchaeaceae</taxon>
        <taxon>Candidatus Caldarchaeum</taxon>
    </lineage>
</organism>
<evidence type="ECO:0000256" key="1">
    <source>
        <dbReference type="ARBA" id="ARBA00006850"/>
    </source>
</evidence>
<feature type="domain" description="Sm" evidence="4">
    <location>
        <begin position="5"/>
        <end position="74"/>
    </location>
</feature>
<dbReference type="InterPro" id="IPR001163">
    <property type="entry name" value="Sm_dom_euk/arc"/>
</dbReference>
<reference evidence="5" key="1">
    <citation type="journal article" date="2020" name="ISME J.">
        <title>Gammaproteobacteria mediating utilization of methyl-, sulfur- and petroleum organic compounds in deep ocean hydrothermal plumes.</title>
        <authorList>
            <person name="Zhou Z."/>
            <person name="Liu Y."/>
            <person name="Pan J."/>
            <person name="Cron B.R."/>
            <person name="Toner B.M."/>
            <person name="Anantharaman K."/>
            <person name="Breier J.A."/>
            <person name="Dick G.J."/>
            <person name="Li M."/>
        </authorList>
    </citation>
    <scope>NUCLEOTIDE SEQUENCE</scope>
    <source>
        <strain evidence="5">SZUA-1515</strain>
    </source>
</reference>
<gene>
    <name evidence="5" type="ORF">EYH45_01040</name>
</gene>
<dbReference type="InterPro" id="IPR022901">
    <property type="entry name" value="snRNP_Sm-like_arc"/>
</dbReference>
<dbReference type="SMART" id="SM00651">
    <property type="entry name" value="Sm"/>
    <property type="match status" value="1"/>
</dbReference>
<protein>
    <recommendedName>
        <fullName evidence="2">Putative snRNP Sm-like protein</fullName>
    </recommendedName>
</protein>
<accession>A0A833E9V7</accession>
<dbReference type="PANTHER" id="PTHR10553">
    <property type="entry name" value="SMALL NUCLEAR RIBONUCLEOPROTEIN"/>
    <property type="match status" value="1"/>
</dbReference>
<evidence type="ECO:0000313" key="6">
    <source>
        <dbReference type="Proteomes" id="UP000608579"/>
    </source>
</evidence>
<dbReference type="InterPro" id="IPR044641">
    <property type="entry name" value="Lsm7/SmG-like"/>
</dbReference>
<dbReference type="GO" id="GO:0003723">
    <property type="term" value="F:RNA binding"/>
    <property type="evidence" value="ECO:0007669"/>
    <property type="project" value="InterPro"/>
</dbReference>
<dbReference type="InterPro" id="IPR010920">
    <property type="entry name" value="LSM_dom_sf"/>
</dbReference>
<dbReference type="AlphaFoldDB" id="A0A833E9V7"/>
<sequence>MSSDVFLKVLSKSIGNVVLVKLRNGRMLRGQLQGYDQHMNLVLENAEEIQNENTSNKLGTIVIRGDNIIMISPT</sequence>
<dbReference type="Proteomes" id="UP000608579">
    <property type="component" value="Unassembled WGS sequence"/>
</dbReference>
<proteinExistence type="inferred from homology"/>
<dbReference type="EMBL" id="DQVM01000021">
    <property type="protein sequence ID" value="HIQ29130.1"/>
    <property type="molecule type" value="Genomic_DNA"/>
</dbReference>
<dbReference type="GO" id="GO:1990904">
    <property type="term" value="C:ribonucleoprotein complex"/>
    <property type="evidence" value="ECO:0007669"/>
    <property type="project" value="UniProtKB-KW"/>
</dbReference>